<comment type="caution">
    <text evidence="2">The sequence shown here is derived from an EMBL/GenBank/DDBJ whole genome shotgun (WGS) entry which is preliminary data.</text>
</comment>
<dbReference type="Proteomes" id="UP000685013">
    <property type="component" value="Chromosome 7"/>
</dbReference>
<gene>
    <name evidence="2" type="ORF">SDJN03_12024</name>
</gene>
<evidence type="ECO:0000313" key="3">
    <source>
        <dbReference type="Proteomes" id="UP000685013"/>
    </source>
</evidence>
<sequence>MVDEGGGNKGEDNDLGFRSDGGTGTSFQEHPRVELRSLPRGIQLRLRNRYSFKYIIKLSFDLFSKIVDEGGGDGDKYDDLGFHSNGGIGIRSRAS</sequence>
<keyword evidence="3" id="KW-1185">Reference proteome</keyword>
<name>A0AAV6NBM7_9ROSI</name>
<accession>A0AAV6NBM7</accession>
<dbReference type="EMBL" id="JAGKQH010000007">
    <property type="protein sequence ID" value="KAG6595471.1"/>
    <property type="molecule type" value="Genomic_DNA"/>
</dbReference>
<protein>
    <submittedName>
        <fullName evidence="2">Uncharacterized protein</fullName>
    </submittedName>
</protein>
<evidence type="ECO:0000256" key="1">
    <source>
        <dbReference type="SAM" id="MobiDB-lite"/>
    </source>
</evidence>
<dbReference type="AlphaFoldDB" id="A0AAV6NBM7"/>
<evidence type="ECO:0000313" key="2">
    <source>
        <dbReference type="EMBL" id="KAG6595471.1"/>
    </source>
</evidence>
<proteinExistence type="predicted"/>
<organism evidence="2 3">
    <name type="scientific">Cucurbita argyrosperma subsp. sororia</name>
    <dbReference type="NCBI Taxonomy" id="37648"/>
    <lineage>
        <taxon>Eukaryota</taxon>
        <taxon>Viridiplantae</taxon>
        <taxon>Streptophyta</taxon>
        <taxon>Embryophyta</taxon>
        <taxon>Tracheophyta</taxon>
        <taxon>Spermatophyta</taxon>
        <taxon>Magnoliopsida</taxon>
        <taxon>eudicotyledons</taxon>
        <taxon>Gunneridae</taxon>
        <taxon>Pentapetalae</taxon>
        <taxon>rosids</taxon>
        <taxon>fabids</taxon>
        <taxon>Cucurbitales</taxon>
        <taxon>Cucurbitaceae</taxon>
        <taxon>Cucurbiteae</taxon>
        <taxon>Cucurbita</taxon>
    </lineage>
</organism>
<reference evidence="2 3" key="1">
    <citation type="journal article" date="2021" name="Hortic Res">
        <title>The domestication of Cucurbita argyrosperma as revealed by the genome of its wild relative.</title>
        <authorList>
            <person name="Barrera-Redondo J."/>
            <person name="Sanchez-de la Vega G."/>
            <person name="Aguirre-Liguori J.A."/>
            <person name="Castellanos-Morales G."/>
            <person name="Gutierrez-Guerrero Y.T."/>
            <person name="Aguirre-Dugua X."/>
            <person name="Aguirre-Planter E."/>
            <person name="Tenaillon M.I."/>
            <person name="Lira-Saade R."/>
            <person name="Eguiarte L.E."/>
        </authorList>
    </citation>
    <scope>NUCLEOTIDE SEQUENCE [LARGE SCALE GENOMIC DNA]</scope>
    <source>
        <strain evidence="2">JBR-2021</strain>
    </source>
</reference>
<feature type="region of interest" description="Disordered" evidence="1">
    <location>
        <begin position="1"/>
        <end position="32"/>
    </location>
</feature>
<feature type="non-terminal residue" evidence="2">
    <location>
        <position position="1"/>
    </location>
</feature>